<gene>
    <name evidence="1" type="ORF">GPA10_39950</name>
</gene>
<accession>A0A6L6XA51</accession>
<dbReference type="EMBL" id="WPNZ01000038">
    <property type="protein sequence ID" value="MVO90754.1"/>
    <property type="molecule type" value="Genomic_DNA"/>
</dbReference>
<proteinExistence type="predicted"/>
<sequence length="124" mass="13083">MTIQTHTGAVADAPLLDLPVMRSAVCHLMAPGGAQSVPSEVDTLAAQLRDYLVVLIPAVEARTDDLPLKGAPRACALACVGEARMRLGVETCPGLSAAIVHAQRLARCVEALCDHYEDRDGEHS</sequence>
<dbReference type="InterPro" id="IPR046300">
    <property type="entry name" value="DUF6415"/>
</dbReference>
<dbReference type="Proteomes" id="UP000483802">
    <property type="component" value="Unassembled WGS sequence"/>
</dbReference>
<keyword evidence="2" id="KW-1185">Reference proteome</keyword>
<organism evidence="1 2">
    <name type="scientific">Streptomyces typhae</name>
    <dbReference type="NCBI Taxonomy" id="2681492"/>
    <lineage>
        <taxon>Bacteria</taxon>
        <taxon>Bacillati</taxon>
        <taxon>Actinomycetota</taxon>
        <taxon>Actinomycetes</taxon>
        <taxon>Kitasatosporales</taxon>
        <taxon>Streptomycetaceae</taxon>
        <taxon>Streptomyces</taxon>
    </lineage>
</organism>
<dbReference type="Pfam" id="PF19979">
    <property type="entry name" value="DUF6415"/>
    <property type="match status" value="1"/>
</dbReference>
<dbReference type="AlphaFoldDB" id="A0A6L6XA51"/>
<dbReference type="RefSeq" id="WP_157169705.1">
    <property type="nucleotide sequence ID" value="NZ_WPNZ01000038.1"/>
</dbReference>
<evidence type="ECO:0000313" key="1">
    <source>
        <dbReference type="EMBL" id="MVO90754.1"/>
    </source>
</evidence>
<reference evidence="1 2" key="1">
    <citation type="submission" date="2019-11" db="EMBL/GenBank/DDBJ databases">
        <title>Streptomyces typhae sp. nov., a novel endophytic actinomycete isolated from the root of cattail pollen (Typha angustifolia L.).</title>
        <authorList>
            <person name="Peng C."/>
        </authorList>
    </citation>
    <scope>NUCLEOTIDE SEQUENCE [LARGE SCALE GENOMIC DNA]</scope>
    <source>
        <strain evidence="2">p1417</strain>
    </source>
</reference>
<evidence type="ECO:0000313" key="2">
    <source>
        <dbReference type="Proteomes" id="UP000483802"/>
    </source>
</evidence>
<name>A0A6L6XA51_9ACTN</name>
<comment type="caution">
    <text evidence="1">The sequence shown here is derived from an EMBL/GenBank/DDBJ whole genome shotgun (WGS) entry which is preliminary data.</text>
</comment>
<protein>
    <submittedName>
        <fullName evidence="1">Uncharacterized protein</fullName>
    </submittedName>
</protein>